<keyword evidence="1" id="KW-0732">Signal</keyword>
<gene>
    <name evidence="3" type="ORF">IV454_31545</name>
</gene>
<sequence length="251" mass="25291">MRKLNSVAAIAAAMGIALLAAGSSAHAASNATSGSITQLSYQLIDLDLNDGITPSLTFTSTVNSQVASIGYDQRETLQSEAFGELTIANAYGNVRSGVTSTSASASGALAPSVASGTGLYVTAHRLQRFTLSANTGVTWSALGSLSADHTASGGGSASVYFGGGLDDAVDDVSEHGSFGDSASTTLGSGVYQLGGYLASRVAATGYVSAYVEISNHAFVEIPPVPEPESYAMLAAGLLVVGAARRRKSARP</sequence>
<feature type="chain" id="PRO_5047276349" evidence="1">
    <location>
        <begin position="28"/>
        <end position="251"/>
    </location>
</feature>
<reference evidence="3 4" key="1">
    <citation type="submission" date="2020-11" db="EMBL/GenBank/DDBJ databases">
        <authorList>
            <person name="Sun Q."/>
        </authorList>
    </citation>
    <scope>NUCLEOTIDE SEQUENCE [LARGE SCALE GENOMIC DNA]</scope>
    <source>
        <strain evidence="3 4">P8398</strain>
    </source>
</reference>
<accession>A0AA48WE34</accession>
<dbReference type="RefSeq" id="WP_206089502.1">
    <property type="nucleotide sequence ID" value="NZ_CP065053.1"/>
</dbReference>
<protein>
    <submittedName>
        <fullName evidence="3">PEP-CTERM sorting domain-containing protein</fullName>
    </submittedName>
</protein>
<dbReference type="EMBL" id="CP065053">
    <property type="protein sequence ID" value="QPI49889.1"/>
    <property type="molecule type" value="Genomic_DNA"/>
</dbReference>
<evidence type="ECO:0000256" key="1">
    <source>
        <dbReference type="SAM" id="SignalP"/>
    </source>
</evidence>
<evidence type="ECO:0000313" key="4">
    <source>
        <dbReference type="Proteomes" id="UP000662888"/>
    </source>
</evidence>
<organism evidence="3 4">
    <name type="scientific">Massilia antarctica</name>
    <dbReference type="NCBI Taxonomy" id="2765360"/>
    <lineage>
        <taxon>Bacteria</taxon>
        <taxon>Pseudomonadati</taxon>
        <taxon>Pseudomonadota</taxon>
        <taxon>Betaproteobacteria</taxon>
        <taxon>Burkholderiales</taxon>
        <taxon>Oxalobacteraceae</taxon>
        <taxon>Telluria group</taxon>
        <taxon>Massilia</taxon>
    </lineage>
</organism>
<proteinExistence type="predicted"/>
<dbReference type="InterPro" id="IPR013424">
    <property type="entry name" value="Ice-binding_C"/>
</dbReference>
<name>A0AA48WE34_9BURK</name>
<evidence type="ECO:0000259" key="2">
    <source>
        <dbReference type="Pfam" id="PF07589"/>
    </source>
</evidence>
<dbReference type="Proteomes" id="UP000662888">
    <property type="component" value="Chromosome"/>
</dbReference>
<evidence type="ECO:0000313" key="3">
    <source>
        <dbReference type="EMBL" id="QPI49889.1"/>
    </source>
</evidence>
<feature type="signal peptide" evidence="1">
    <location>
        <begin position="1"/>
        <end position="27"/>
    </location>
</feature>
<feature type="domain" description="Ice-binding protein C-terminal" evidence="2">
    <location>
        <begin position="223"/>
        <end position="246"/>
    </location>
</feature>
<keyword evidence="4" id="KW-1185">Reference proteome</keyword>
<dbReference type="NCBIfam" id="TIGR02595">
    <property type="entry name" value="PEP_CTERM"/>
    <property type="match status" value="1"/>
</dbReference>
<dbReference type="Pfam" id="PF07589">
    <property type="entry name" value="PEP-CTERM"/>
    <property type="match status" value="1"/>
</dbReference>